<keyword evidence="1" id="KW-1133">Transmembrane helix</keyword>
<sequence length="452" mass="47222">MMASTLFCIAAVLAVIAALGDWEAARITAALALAGFVLIEMRLIPRLQQLAALALLGLAALLAGGVSDFAQALGQGVVRTLPFLLIFASVGWLRSAASESPSMIALREGLAQLGAGWRFAALGLSAHLMGAGFNLAGIGLLVPMLDTPSPDDSPAKARDGVRLRCAILWGFGAATCWSPFFVGTAAILAVLPMVGWAQAAPYGMTFAAGFLIYAMIYNRYLRGAARQSPPNGTSAAALLLRPALRLAGAVALLYAVTLTVIEGRGLALTTAIALIAPLFALGWLLLIHGRQRPARIGEVLTGIFHGYPTMRTETALFVCANVFGVAIDMMLHRQGMTGSDLGWLSTGSVFLNCLLTFWAYLAICALGIHPIVLVVVFASVADPLTLGLPLPVLAATMMALWGMGTSVSPLSGTTLLVAQLSGTSSFRVAWRWSGVFYILAAVWLAAAVSLLG</sequence>
<feature type="transmembrane region" description="Helical" evidence="1">
    <location>
        <begin position="315"/>
        <end position="335"/>
    </location>
</feature>
<feature type="transmembrane region" description="Helical" evidence="1">
    <location>
        <begin position="117"/>
        <end position="145"/>
    </location>
</feature>
<keyword evidence="1" id="KW-0472">Membrane</keyword>
<dbReference type="KEGG" id="cmag:CBW24_17100"/>
<keyword evidence="2" id="KW-0614">Plasmid</keyword>
<evidence type="ECO:0000256" key="1">
    <source>
        <dbReference type="SAM" id="Phobius"/>
    </source>
</evidence>
<name>A0A291M4T4_9RHOB</name>
<dbReference type="RefSeq" id="WP_097374504.1">
    <property type="nucleotide sequence ID" value="NZ_CP021407.1"/>
</dbReference>
<feature type="transmembrane region" description="Helical" evidence="1">
    <location>
        <begin position="50"/>
        <end position="70"/>
    </location>
</feature>
<accession>A0A291M4T4</accession>
<feature type="transmembrane region" description="Helical" evidence="1">
    <location>
        <begin position="390"/>
        <end position="410"/>
    </location>
</feature>
<protein>
    <submittedName>
        <fullName evidence="2">Uncharacterized protein</fullName>
    </submittedName>
</protein>
<feature type="transmembrane region" description="Helical" evidence="1">
    <location>
        <begin position="355"/>
        <end position="378"/>
    </location>
</feature>
<feature type="transmembrane region" description="Helical" evidence="1">
    <location>
        <begin position="199"/>
        <end position="217"/>
    </location>
</feature>
<feature type="transmembrane region" description="Helical" evidence="1">
    <location>
        <begin position="166"/>
        <end position="193"/>
    </location>
</feature>
<feature type="transmembrane region" description="Helical" evidence="1">
    <location>
        <begin position="238"/>
        <end position="261"/>
    </location>
</feature>
<evidence type="ECO:0000313" key="2">
    <source>
        <dbReference type="EMBL" id="ATI43857.1"/>
    </source>
</evidence>
<keyword evidence="1" id="KW-0812">Transmembrane</keyword>
<reference evidence="2 3" key="1">
    <citation type="submission" date="2017-05" db="EMBL/GenBank/DDBJ databases">
        <title>Comparative genomic and metabolic analysis of manganese-oxidizing mechanisms in Celeribater manganoxidans DY25T: its adaption to the environment of polymetallic nodule.</title>
        <authorList>
            <person name="Wang X."/>
        </authorList>
    </citation>
    <scope>NUCLEOTIDE SEQUENCE [LARGE SCALE GENOMIC DNA]</scope>
    <source>
        <strain evidence="2 3">DY25</strain>
        <plasmid evidence="3">pdy25-c</plasmid>
    </source>
</reference>
<dbReference type="EMBL" id="CP021407">
    <property type="protein sequence ID" value="ATI43857.1"/>
    <property type="molecule type" value="Genomic_DNA"/>
</dbReference>
<organism evidence="2 3">
    <name type="scientific">Pacificitalea manganoxidans</name>
    <dbReference type="NCBI Taxonomy" id="1411902"/>
    <lineage>
        <taxon>Bacteria</taxon>
        <taxon>Pseudomonadati</taxon>
        <taxon>Pseudomonadota</taxon>
        <taxon>Alphaproteobacteria</taxon>
        <taxon>Rhodobacterales</taxon>
        <taxon>Paracoccaceae</taxon>
        <taxon>Pacificitalea</taxon>
    </lineage>
</organism>
<dbReference type="OrthoDB" id="7832851at2"/>
<dbReference type="Proteomes" id="UP000219050">
    <property type="component" value="Plasmid pDY25-C"/>
</dbReference>
<proteinExistence type="predicted"/>
<keyword evidence="3" id="KW-1185">Reference proteome</keyword>
<gene>
    <name evidence="2" type="ORF">CBW24_17100</name>
</gene>
<dbReference type="AlphaFoldDB" id="A0A291M4T4"/>
<feature type="transmembrane region" description="Helical" evidence="1">
    <location>
        <begin position="267"/>
        <end position="286"/>
    </location>
</feature>
<geneLocation type="plasmid" evidence="3">
    <name>pdy25-c</name>
</geneLocation>
<feature type="transmembrane region" description="Helical" evidence="1">
    <location>
        <begin position="430"/>
        <end position="451"/>
    </location>
</feature>
<evidence type="ECO:0000313" key="3">
    <source>
        <dbReference type="Proteomes" id="UP000219050"/>
    </source>
</evidence>